<accession>A0A139H3Q3</accession>
<evidence type="ECO:0000313" key="3">
    <source>
        <dbReference type="Proteomes" id="UP000070133"/>
    </source>
</evidence>
<name>A0A139H3Q3_9PEZI</name>
<evidence type="ECO:0000256" key="1">
    <source>
        <dbReference type="SAM" id="MobiDB-lite"/>
    </source>
</evidence>
<keyword evidence="3" id="KW-1185">Reference proteome</keyword>
<sequence>MKETKFFETVNSVRKHNVSEDLFIGLSSQHSLRQTAHLRFACLSCETMAILLQMQCLMPQHSTTSESSLLALLTQTRMCHTEISTYTCGHSQATVIHCNHRAAFDDDRCLEPPTTNERDPLKVHAPCFHCAQLHGRRRLGKGRNSGQARCTVPSGTLYDDPAIVDGEYVRRQMDSDPNCGNPEEEKDGKCLVM</sequence>
<feature type="region of interest" description="Disordered" evidence="1">
    <location>
        <begin position="172"/>
        <end position="193"/>
    </location>
</feature>
<dbReference type="EMBL" id="LFZN01000156">
    <property type="protein sequence ID" value="KXS96998.1"/>
    <property type="molecule type" value="Genomic_DNA"/>
</dbReference>
<reference evidence="2 3" key="1">
    <citation type="submission" date="2015-07" db="EMBL/GenBank/DDBJ databases">
        <title>Comparative genomics of the Sigatoka disease complex on banana suggests a link between parallel evolutionary changes in Pseudocercospora fijiensis and Pseudocercospora eumusae and increased virulence on the banana host.</title>
        <authorList>
            <person name="Chang T.-C."/>
            <person name="Salvucci A."/>
            <person name="Crous P.W."/>
            <person name="Stergiopoulos I."/>
        </authorList>
    </citation>
    <scope>NUCLEOTIDE SEQUENCE [LARGE SCALE GENOMIC DNA]</scope>
    <source>
        <strain evidence="2 3">CBS 114824</strain>
    </source>
</reference>
<gene>
    <name evidence="2" type="ORF">AC578_1885</name>
</gene>
<evidence type="ECO:0000313" key="2">
    <source>
        <dbReference type="EMBL" id="KXS96998.1"/>
    </source>
</evidence>
<dbReference type="OrthoDB" id="2151789at2759"/>
<dbReference type="AlphaFoldDB" id="A0A139H3Q3"/>
<protein>
    <submittedName>
        <fullName evidence="2">Uncharacterized protein</fullName>
    </submittedName>
</protein>
<proteinExistence type="predicted"/>
<dbReference type="Proteomes" id="UP000070133">
    <property type="component" value="Unassembled WGS sequence"/>
</dbReference>
<comment type="caution">
    <text evidence="2">The sequence shown here is derived from an EMBL/GenBank/DDBJ whole genome shotgun (WGS) entry which is preliminary data.</text>
</comment>
<organism evidence="2 3">
    <name type="scientific">Pseudocercospora eumusae</name>
    <dbReference type="NCBI Taxonomy" id="321146"/>
    <lineage>
        <taxon>Eukaryota</taxon>
        <taxon>Fungi</taxon>
        <taxon>Dikarya</taxon>
        <taxon>Ascomycota</taxon>
        <taxon>Pezizomycotina</taxon>
        <taxon>Dothideomycetes</taxon>
        <taxon>Dothideomycetidae</taxon>
        <taxon>Mycosphaerellales</taxon>
        <taxon>Mycosphaerellaceae</taxon>
        <taxon>Pseudocercospora</taxon>
    </lineage>
</organism>